<comment type="caution">
    <text evidence="1">The sequence shown here is derived from an EMBL/GenBank/DDBJ whole genome shotgun (WGS) entry which is preliminary data.</text>
</comment>
<accession>A0ACC1M589</accession>
<sequence>MHLLLARPGGLKPAVLLTRTCSAGSRALSTFANQDKLPRLPIPTLEDTTARYLKSVRPLLSASEYVDTERAASTFIKSTELGPVLQQRLQQVDAQAPHSWLEDIWLKKAYLEWRDPSYINVNWFALLADNPDFPLVTDAPRGRPTKVQVERAARLVTHMLEANEALNQEKIPADMQRDAPLCMNQYKWQFGTTRIPRPGCDVLVNQYPSTAKHILVMYRNQAASVPVYNSDGQRANIGQITSQLAQATERVDKLLAGQAQVPPPVANLTAGHRDDWTKARALLEQDAGNRESLATVDSALFGVCLDVDVDPRDTADVERSIAVFNHSDAGANRWFDKSIQLVIMNSGRLGVNCEHTPVDALTTGRLLMEVGEKERGPVKDIKPCADLAEPAPIQWNVAPDVAQIIGKVREDAGALAGNLRIVLGQMEGYGAQWIKTLGVSPDAYFQVALQAAYYRHYGQPAPTYESSSLRRFLHGRTETIRSCTEESLAFSKAFGDRDMPLKKKLAYFQQAIATHVELSRAAAAGKGIDRHLLGLRVQIRTPEEAERALLFQDKAYVKSMSFGLSTSNVTPGERFRGGFAPVILDGYGVNYALDANDLKFSVSEWLSSSVTDAPAFRQTLHKTLEDLYEAGEYAKKH</sequence>
<gene>
    <name evidence="1" type="ORF">IWW38_001833</name>
</gene>
<evidence type="ECO:0000313" key="1">
    <source>
        <dbReference type="EMBL" id="KAJ2897070.1"/>
    </source>
</evidence>
<evidence type="ECO:0000313" key="2">
    <source>
        <dbReference type="Proteomes" id="UP001139981"/>
    </source>
</evidence>
<protein>
    <submittedName>
        <fullName evidence="1">Uncharacterized protein</fullName>
    </submittedName>
</protein>
<reference evidence="1" key="1">
    <citation type="submission" date="2022-07" db="EMBL/GenBank/DDBJ databases">
        <title>Phylogenomic reconstructions and comparative analyses of Kickxellomycotina fungi.</title>
        <authorList>
            <person name="Reynolds N.K."/>
            <person name="Stajich J.E."/>
            <person name="Barry K."/>
            <person name="Grigoriev I.V."/>
            <person name="Crous P."/>
            <person name="Smith M.E."/>
        </authorList>
    </citation>
    <scope>NUCLEOTIDE SEQUENCE</scope>
    <source>
        <strain evidence="1">CBS 190363</strain>
    </source>
</reference>
<name>A0ACC1M589_9FUNG</name>
<dbReference type="EMBL" id="JANBVB010000147">
    <property type="protein sequence ID" value="KAJ2897070.1"/>
    <property type="molecule type" value="Genomic_DNA"/>
</dbReference>
<proteinExistence type="predicted"/>
<keyword evidence="2" id="KW-1185">Reference proteome</keyword>
<organism evidence="1 2">
    <name type="scientific">Coemansia aciculifera</name>
    <dbReference type="NCBI Taxonomy" id="417176"/>
    <lineage>
        <taxon>Eukaryota</taxon>
        <taxon>Fungi</taxon>
        <taxon>Fungi incertae sedis</taxon>
        <taxon>Zoopagomycota</taxon>
        <taxon>Kickxellomycotina</taxon>
        <taxon>Kickxellomycetes</taxon>
        <taxon>Kickxellales</taxon>
        <taxon>Kickxellaceae</taxon>
        <taxon>Coemansia</taxon>
    </lineage>
</organism>
<dbReference type="Proteomes" id="UP001139981">
    <property type="component" value="Unassembled WGS sequence"/>
</dbReference>